<dbReference type="SUPFAM" id="SSF46626">
    <property type="entry name" value="Cytochrome c"/>
    <property type="match status" value="1"/>
</dbReference>
<gene>
    <name evidence="1" type="ORF">MNBD_GAMMA05-2598</name>
</gene>
<dbReference type="GO" id="GO:0020037">
    <property type="term" value="F:heme binding"/>
    <property type="evidence" value="ECO:0007669"/>
    <property type="project" value="InterPro"/>
</dbReference>
<dbReference type="InterPro" id="IPR036909">
    <property type="entry name" value="Cyt_c-like_dom_sf"/>
</dbReference>
<protein>
    <recommendedName>
        <fullName evidence="2">Cytochrome c domain-containing protein</fullName>
    </recommendedName>
</protein>
<dbReference type="GO" id="GO:0009055">
    <property type="term" value="F:electron transfer activity"/>
    <property type="evidence" value="ECO:0007669"/>
    <property type="project" value="InterPro"/>
</dbReference>
<sequence length="123" mass="13804">MKQTSAIVYLSILATGLSFLASCTAIEVLAPPVDSLFISEANISATEASRLRKGRDIYLEFCTRCHNAKQVDKISEQNWEKHIPKVLKKTQLNSDEIISLKAYLKTAGPINQSLIKKRKQQKK</sequence>
<evidence type="ECO:0000313" key="1">
    <source>
        <dbReference type="EMBL" id="VAW50670.1"/>
    </source>
</evidence>
<name>A0A3B0WE29_9ZZZZ</name>
<organism evidence="1">
    <name type="scientific">hydrothermal vent metagenome</name>
    <dbReference type="NCBI Taxonomy" id="652676"/>
    <lineage>
        <taxon>unclassified sequences</taxon>
        <taxon>metagenomes</taxon>
        <taxon>ecological metagenomes</taxon>
    </lineage>
</organism>
<dbReference type="EMBL" id="UOFE01000006">
    <property type="protein sequence ID" value="VAW50670.1"/>
    <property type="molecule type" value="Genomic_DNA"/>
</dbReference>
<evidence type="ECO:0008006" key="2">
    <source>
        <dbReference type="Google" id="ProtNLM"/>
    </source>
</evidence>
<dbReference type="PROSITE" id="PS51257">
    <property type="entry name" value="PROKAR_LIPOPROTEIN"/>
    <property type="match status" value="1"/>
</dbReference>
<dbReference type="AlphaFoldDB" id="A0A3B0WE29"/>
<proteinExistence type="predicted"/>
<reference evidence="1" key="1">
    <citation type="submission" date="2018-06" db="EMBL/GenBank/DDBJ databases">
        <authorList>
            <person name="Zhirakovskaya E."/>
        </authorList>
    </citation>
    <scope>NUCLEOTIDE SEQUENCE</scope>
</reference>
<accession>A0A3B0WE29</accession>